<gene>
    <name evidence="7" type="ORF">P280DRAFT_388536</name>
</gene>
<evidence type="ECO:0000256" key="1">
    <source>
        <dbReference type="ARBA" id="ARBA00007905"/>
    </source>
</evidence>
<dbReference type="GO" id="GO:0016491">
    <property type="term" value="F:oxidoreductase activity"/>
    <property type="evidence" value="ECO:0007669"/>
    <property type="project" value="UniProtKB-KW"/>
</dbReference>
<evidence type="ECO:0000256" key="5">
    <source>
        <dbReference type="PIRSR" id="PIRSR000097-3"/>
    </source>
</evidence>
<dbReference type="AlphaFoldDB" id="A0A6A6SD22"/>
<dbReference type="CDD" id="cd19071">
    <property type="entry name" value="AKR_AKR1-5-like"/>
    <property type="match status" value="1"/>
</dbReference>
<feature type="domain" description="NADP-dependent oxidoreductase" evidence="6">
    <location>
        <begin position="35"/>
        <end position="265"/>
    </location>
</feature>
<sequence>MILPNGRKLVNSRFKIPQIGFGVYLSPAPTCVDSCATALRTGYRHIDTAIYYENELSVGRAIKESSVPRSDIFVTSKILSPGKDVDSTYQMIEESIRKLDGEDGYVDLFLIHSPNGGKESRKLMWLALERAKESGKVRDIGVSNYGINHIKEINEIGNIWPPVVNQIELHPWCQQRELVNYCIENSIVVEAYCPLVRNQKHHDKTLNNISRKHNKSTNQILIRFSIQNGWVPLPKSDNPERIISNVDVYGFELDQKDMEQLRSLDQGEMGSIVQVAVNSE</sequence>
<dbReference type="Proteomes" id="UP000799753">
    <property type="component" value="Unassembled WGS sequence"/>
</dbReference>
<keyword evidence="8" id="KW-1185">Reference proteome</keyword>
<evidence type="ECO:0000256" key="2">
    <source>
        <dbReference type="ARBA" id="ARBA00023002"/>
    </source>
</evidence>
<proteinExistence type="inferred from homology"/>
<dbReference type="InterPro" id="IPR023210">
    <property type="entry name" value="NADP_OxRdtase_dom"/>
</dbReference>
<feature type="site" description="Lowers pKa of active site Tyr" evidence="5">
    <location>
        <position position="77"/>
    </location>
</feature>
<dbReference type="PROSITE" id="PS00798">
    <property type="entry name" value="ALDOKETO_REDUCTASE_1"/>
    <property type="match status" value="1"/>
</dbReference>
<protein>
    <submittedName>
        <fullName evidence="7">Aldo/keto reductase</fullName>
    </submittedName>
</protein>
<name>A0A6A6SD22_9PLEO</name>
<dbReference type="PANTHER" id="PTHR43827:SF13">
    <property type="entry name" value="ALDO_KETO REDUCTASE FAMILY PROTEIN"/>
    <property type="match status" value="1"/>
</dbReference>
<organism evidence="7 8">
    <name type="scientific">Massarina eburnea CBS 473.64</name>
    <dbReference type="NCBI Taxonomy" id="1395130"/>
    <lineage>
        <taxon>Eukaryota</taxon>
        <taxon>Fungi</taxon>
        <taxon>Dikarya</taxon>
        <taxon>Ascomycota</taxon>
        <taxon>Pezizomycotina</taxon>
        <taxon>Dothideomycetes</taxon>
        <taxon>Pleosporomycetidae</taxon>
        <taxon>Pleosporales</taxon>
        <taxon>Massarineae</taxon>
        <taxon>Massarinaceae</taxon>
        <taxon>Massarina</taxon>
    </lineage>
</organism>
<evidence type="ECO:0000313" key="8">
    <source>
        <dbReference type="Proteomes" id="UP000799753"/>
    </source>
</evidence>
<dbReference type="EMBL" id="MU006777">
    <property type="protein sequence ID" value="KAF2645679.1"/>
    <property type="molecule type" value="Genomic_DNA"/>
</dbReference>
<dbReference type="PROSITE" id="PS00063">
    <property type="entry name" value="ALDOKETO_REDUCTASE_3"/>
    <property type="match status" value="1"/>
</dbReference>
<keyword evidence="2" id="KW-0560">Oxidoreductase</keyword>
<evidence type="ECO:0000313" key="7">
    <source>
        <dbReference type="EMBL" id="KAF2645679.1"/>
    </source>
</evidence>
<dbReference type="OrthoDB" id="416253at2759"/>
<reference evidence="7" key="1">
    <citation type="journal article" date="2020" name="Stud. Mycol.">
        <title>101 Dothideomycetes genomes: a test case for predicting lifestyles and emergence of pathogens.</title>
        <authorList>
            <person name="Haridas S."/>
            <person name="Albert R."/>
            <person name="Binder M."/>
            <person name="Bloem J."/>
            <person name="Labutti K."/>
            <person name="Salamov A."/>
            <person name="Andreopoulos B."/>
            <person name="Baker S."/>
            <person name="Barry K."/>
            <person name="Bills G."/>
            <person name="Bluhm B."/>
            <person name="Cannon C."/>
            <person name="Castanera R."/>
            <person name="Culley D."/>
            <person name="Daum C."/>
            <person name="Ezra D."/>
            <person name="Gonzalez J."/>
            <person name="Henrissat B."/>
            <person name="Kuo A."/>
            <person name="Liang C."/>
            <person name="Lipzen A."/>
            <person name="Lutzoni F."/>
            <person name="Magnuson J."/>
            <person name="Mondo S."/>
            <person name="Nolan M."/>
            <person name="Ohm R."/>
            <person name="Pangilinan J."/>
            <person name="Park H.-J."/>
            <person name="Ramirez L."/>
            <person name="Alfaro M."/>
            <person name="Sun H."/>
            <person name="Tritt A."/>
            <person name="Yoshinaga Y."/>
            <person name="Zwiers L.-H."/>
            <person name="Turgeon B."/>
            <person name="Goodwin S."/>
            <person name="Spatafora J."/>
            <person name="Crous P."/>
            <person name="Grigoriev I."/>
        </authorList>
    </citation>
    <scope>NUCLEOTIDE SEQUENCE</scope>
    <source>
        <strain evidence="7">CBS 473.64</strain>
    </source>
</reference>
<dbReference type="FunFam" id="3.20.20.100:FF:000015">
    <property type="entry name" value="Oxidoreductase, aldo/keto reductase family"/>
    <property type="match status" value="1"/>
</dbReference>
<feature type="active site" description="Proton donor" evidence="3">
    <location>
        <position position="52"/>
    </location>
</feature>
<evidence type="ECO:0000256" key="3">
    <source>
        <dbReference type="PIRSR" id="PIRSR000097-1"/>
    </source>
</evidence>
<dbReference type="PROSITE" id="PS00062">
    <property type="entry name" value="ALDOKETO_REDUCTASE_2"/>
    <property type="match status" value="1"/>
</dbReference>
<dbReference type="SUPFAM" id="SSF51430">
    <property type="entry name" value="NAD(P)-linked oxidoreductase"/>
    <property type="match status" value="1"/>
</dbReference>
<dbReference type="InterPro" id="IPR036812">
    <property type="entry name" value="NAD(P)_OxRdtase_dom_sf"/>
</dbReference>
<dbReference type="InterPro" id="IPR020471">
    <property type="entry name" value="AKR"/>
</dbReference>
<dbReference type="InterPro" id="IPR018170">
    <property type="entry name" value="Aldo/ket_reductase_CS"/>
</dbReference>
<dbReference type="PRINTS" id="PR00069">
    <property type="entry name" value="ALDKETRDTASE"/>
</dbReference>
<accession>A0A6A6SD22</accession>
<comment type="similarity">
    <text evidence="1">Belongs to the aldo/keto reductase family.</text>
</comment>
<dbReference type="Gene3D" id="3.20.20.100">
    <property type="entry name" value="NADP-dependent oxidoreductase domain"/>
    <property type="match status" value="1"/>
</dbReference>
<dbReference type="PANTHER" id="PTHR43827">
    <property type="entry name" value="2,5-DIKETO-D-GLUCONIC ACID REDUCTASE"/>
    <property type="match status" value="1"/>
</dbReference>
<dbReference type="PIRSF" id="PIRSF000097">
    <property type="entry name" value="AKR"/>
    <property type="match status" value="1"/>
</dbReference>
<feature type="binding site" evidence="4">
    <location>
        <position position="112"/>
    </location>
    <ligand>
        <name>substrate</name>
    </ligand>
</feature>
<evidence type="ECO:0000259" key="6">
    <source>
        <dbReference type="Pfam" id="PF00248"/>
    </source>
</evidence>
<evidence type="ECO:0000256" key="4">
    <source>
        <dbReference type="PIRSR" id="PIRSR000097-2"/>
    </source>
</evidence>
<dbReference type="Pfam" id="PF00248">
    <property type="entry name" value="Aldo_ket_red"/>
    <property type="match status" value="1"/>
</dbReference>